<reference evidence="7 8" key="1">
    <citation type="journal article" date="2019" name="Nat. Ecol. Evol.">
        <title>Megaphylogeny resolves global patterns of mushroom evolution.</title>
        <authorList>
            <person name="Varga T."/>
            <person name="Krizsan K."/>
            <person name="Foldi C."/>
            <person name="Dima B."/>
            <person name="Sanchez-Garcia M."/>
            <person name="Sanchez-Ramirez S."/>
            <person name="Szollosi G.J."/>
            <person name="Szarkandi J.G."/>
            <person name="Papp V."/>
            <person name="Albert L."/>
            <person name="Andreopoulos W."/>
            <person name="Angelini C."/>
            <person name="Antonin V."/>
            <person name="Barry K.W."/>
            <person name="Bougher N.L."/>
            <person name="Buchanan P."/>
            <person name="Buyck B."/>
            <person name="Bense V."/>
            <person name="Catcheside P."/>
            <person name="Chovatia M."/>
            <person name="Cooper J."/>
            <person name="Damon W."/>
            <person name="Desjardin D."/>
            <person name="Finy P."/>
            <person name="Geml J."/>
            <person name="Haridas S."/>
            <person name="Hughes K."/>
            <person name="Justo A."/>
            <person name="Karasinski D."/>
            <person name="Kautmanova I."/>
            <person name="Kiss B."/>
            <person name="Kocsube S."/>
            <person name="Kotiranta H."/>
            <person name="LaButti K.M."/>
            <person name="Lechner B.E."/>
            <person name="Liimatainen K."/>
            <person name="Lipzen A."/>
            <person name="Lukacs Z."/>
            <person name="Mihaltcheva S."/>
            <person name="Morgado L.N."/>
            <person name="Niskanen T."/>
            <person name="Noordeloos M.E."/>
            <person name="Ohm R.A."/>
            <person name="Ortiz-Santana B."/>
            <person name="Ovrebo C."/>
            <person name="Racz N."/>
            <person name="Riley R."/>
            <person name="Savchenko A."/>
            <person name="Shiryaev A."/>
            <person name="Soop K."/>
            <person name="Spirin V."/>
            <person name="Szebenyi C."/>
            <person name="Tomsovsky M."/>
            <person name="Tulloss R.E."/>
            <person name="Uehling J."/>
            <person name="Grigoriev I.V."/>
            <person name="Vagvolgyi C."/>
            <person name="Papp T."/>
            <person name="Martin F.M."/>
            <person name="Miettinen O."/>
            <person name="Hibbett D.S."/>
            <person name="Nagy L.G."/>
        </authorList>
    </citation>
    <scope>NUCLEOTIDE SEQUENCE [LARGE SCALE GENOMIC DNA]</scope>
    <source>
        <strain evidence="7 8">CBS 166.37</strain>
    </source>
</reference>
<dbReference type="Pfam" id="PF00085">
    <property type="entry name" value="Thioredoxin"/>
    <property type="match status" value="1"/>
</dbReference>
<evidence type="ECO:0000256" key="2">
    <source>
        <dbReference type="ARBA" id="ARBA00023157"/>
    </source>
</evidence>
<dbReference type="InterPro" id="IPR017937">
    <property type="entry name" value="Thioredoxin_CS"/>
</dbReference>
<gene>
    <name evidence="7" type="ORF">BDQ12DRAFT_677754</name>
</gene>
<evidence type="ECO:0000313" key="7">
    <source>
        <dbReference type="EMBL" id="TFK42179.1"/>
    </source>
</evidence>
<comment type="similarity">
    <text evidence="3">Belongs to the thioredoxin family.</text>
</comment>
<proteinExistence type="inferred from homology"/>
<dbReference type="InterPro" id="IPR013766">
    <property type="entry name" value="Thioredoxin_domain"/>
</dbReference>
<dbReference type="PIRSF" id="PIRSF000077">
    <property type="entry name" value="Thioredoxin"/>
    <property type="match status" value="1"/>
</dbReference>
<keyword evidence="5" id="KW-0676">Redox-active center</keyword>
<feature type="disulfide bond" description="Redox-active" evidence="5">
    <location>
        <begin position="31"/>
        <end position="34"/>
    </location>
</feature>
<dbReference type="PROSITE" id="PS00194">
    <property type="entry name" value="THIOREDOXIN_1"/>
    <property type="match status" value="1"/>
</dbReference>
<dbReference type="PRINTS" id="PR00421">
    <property type="entry name" value="THIOREDOXIN"/>
</dbReference>
<evidence type="ECO:0000313" key="8">
    <source>
        <dbReference type="Proteomes" id="UP000308652"/>
    </source>
</evidence>
<sequence>MGVTPITSLEQFRTIINGEKPVIIDFWATWCGPCRIISPIFEKLSGEKDIVDVVDFYKVDVDEQSDISQEVGVRAMPTFIAFKAGNKAGEVVGARPQELQSLVKELTV</sequence>
<dbReference type="GO" id="GO:0015035">
    <property type="term" value="F:protein-disulfide reductase activity"/>
    <property type="evidence" value="ECO:0007669"/>
    <property type="project" value="InterPro"/>
</dbReference>
<protein>
    <recommendedName>
        <fullName evidence="1 3">Thioredoxin</fullName>
    </recommendedName>
</protein>
<evidence type="ECO:0000256" key="5">
    <source>
        <dbReference type="PIRSR" id="PIRSR000077-4"/>
    </source>
</evidence>
<feature type="active site" description="Nucleophile" evidence="4">
    <location>
        <position position="34"/>
    </location>
</feature>
<dbReference type="PANTHER" id="PTHR46115">
    <property type="entry name" value="THIOREDOXIN-LIKE PROTEIN 1"/>
    <property type="match status" value="1"/>
</dbReference>
<dbReference type="OrthoDB" id="2121326at2759"/>
<dbReference type="PROSITE" id="PS51352">
    <property type="entry name" value="THIOREDOXIN_2"/>
    <property type="match status" value="1"/>
</dbReference>
<feature type="site" description="Deprotonates C-terminal active site Cys" evidence="4">
    <location>
        <position position="25"/>
    </location>
</feature>
<evidence type="ECO:0000256" key="3">
    <source>
        <dbReference type="PIRNR" id="PIRNR000077"/>
    </source>
</evidence>
<dbReference type="EMBL" id="ML213593">
    <property type="protein sequence ID" value="TFK42179.1"/>
    <property type="molecule type" value="Genomic_DNA"/>
</dbReference>
<dbReference type="Proteomes" id="UP000308652">
    <property type="component" value="Unassembled WGS sequence"/>
</dbReference>
<dbReference type="InterPro" id="IPR005746">
    <property type="entry name" value="Thioredoxin"/>
</dbReference>
<evidence type="ECO:0000259" key="6">
    <source>
        <dbReference type="PROSITE" id="PS51352"/>
    </source>
</evidence>
<feature type="site" description="Contributes to redox potential value" evidence="4">
    <location>
        <position position="32"/>
    </location>
</feature>
<dbReference type="NCBIfam" id="TIGR01068">
    <property type="entry name" value="thioredoxin"/>
    <property type="match status" value="1"/>
</dbReference>
<name>A0A5C3M9T8_9AGAR</name>
<dbReference type="CDD" id="cd02947">
    <property type="entry name" value="TRX_family"/>
    <property type="match status" value="1"/>
</dbReference>
<feature type="domain" description="Thioredoxin" evidence="6">
    <location>
        <begin position="1"/>
        <end position="108"/>
    </location>
</feature>
<feature type="active site" description="Nucleophile" evidence="4">
    <location>
        <position position="31"/>
    </location>
</feature>
<accession>A0A5C3M9T8</accession>
<dbReference type="FunFam" id="3.40.30.10:FF:000245">
    <property type="entry name" value="Thioredoxin"/>
    <property type="match status" value="1"/>
</dbReference>
<dbReference type="SUPFAM" id="SSF52833">
    <property type="entry name" value="Thioredoxin-like"/>
    <property type="match status" value="1"/>
</dbReference>
<evidence type="ECO:0000256" key="4">
    <source>
        <dbReference type="PIRSR" id="PIRSR000077-1"/>
    </source>
</evidence>
<keyword evidence="2 5" id="KW-1015">Disulfide bond</keyword>
<keyword evidence="8" id="KW-1185">Reference proteome</keyword>
<evidence type="ECO:0000256" key="1">
    <source>
        <dbReference type="ARBA" id="ARBA00020570"/>
    </source>
</evidence>
<feature type="site" description="Contributes to redox potential value" evidence="4">
    <location>
        <position position="33"/>
    </location>
</feature>
<dbReference type="InterPro" id="IPR036249">
    <property type="entry name" value="Thioredoxin-like_sf"/>
</dbReference>
<organism evidence="7 8">
    <name type="scientific">Crucibulum laeve</name>
    <dbReference type="NCBI Taxonomy" id="68775"/>
    <lineage>
        <taxon>Eukaryota</taxon>
        <taxon>Fungi</taxon>
        <taxon>Dikarya</taxon>
        <taxon>Basidiomycota</taxon>
        <taxon>Agaricomycotina</taxon>
        <taxon>Agaricomycetes</taxon>
        <taxon>Agaricomycetidae</taxon>
        <taxon>Agaricales</taxon>
        <taxon>Agaricineae</taxon>
        <taxon>Nidulariaceae</taxon>
        <taxon>Crucibulum</taxon>
    </lineage>
</organism>
<dbReference type="AlphaFoldDB" id="A0A5C3M9T8"/>
<dbReference type="Gene3D" id="3.40.30.10">
    <property type="entry name" value="Glutaredoxin"/>
    <property type="match status" value="1"/>
</dbReference>
<dbReference type="STRING" id="68775.A0A5C3M9T8"/>